<evidence type="ECO:0000313" key="1">
    <source>
        <dbReference type="EMBL" id="RIB01416.1"/>
    </source>
</evidence>
<dbReference type="Proteomes" id="UP000266673">
    <property type="component" value="Unassembled WGS sequence"/>
</dbReference>
<dbReference type="EMBL" id="QKWP01003141">
    <property type="protein sequence ID" value="RIB01416.1"/>
    <property type="molecule type" value="Genomic_DNA"/>
</dbReference>
<evidence type="ECO:0000313" key="2">
    <source>
        <dbReference type="Proteomes" id="UP000266673"/>
    </source>
</evidence>
<keyword evidence="2" id="KW-1185">Reference proteome</keyword>
<dbReference type="OrthoDB" id="2431086at2759"/>
<sequence>MLDVGFLDINRGLIINSREIFFLDLSAYDLESQPEISPLESRIKKFSDVITNSTNSPLTDELPANDVYIEIQYSKFCLDIPKRIIKPTEKFIEDAKKALQHRDPYHKLMDLFQIYGSSQEINLKWKNKDFPKEDLNKILDQWEKYISSYNFDSSFFTSINGDLVMRNDLEEWAEHCLDNNPYLLQIEEGGGRLLIKNNQVINDTALNNVVIKFKFHTIDGFLIFVDNVKNIEQIFIDLIVIWILVGIPANVGFFSTDTRKIDIVGLGNTSLTVTSKSNNYSILLKVPENVPQSSILVTSFKFPPTNYDLNFKIEAQNNTANEIKITVCKLGSDKVDSIYELECSIQWCIIVIPENLKFYNSSISVDYLKAIGEYIYPEYNIMAPIDESKLNANQKFESDTQVGKFKDK</sequence>
<protein>
    <submittedName>
        <fullName evidence="1">Uncharacterized protein</fullName>
    </submittedName>
</protein>
<proteinExistence type="predicted"/>
<name>A0A397U2W9_9GLOM</name>
<organism evidence="1 2">
    <name type="scientific">Gigaspora rosea</name>
    <dbReference type="NCBI Taxonomy" id="44941"/>
    <lineage>
        <taxon>Eukaryota</taxon>
        <taxon>Fungi</taxon>
        <taxon>Fungi incertae sedis</taxon>
        <taxon>Mucoromycota</taxon>
        <taxon>Glomeromycotina</taxon>
        <taxon>Glomeromycetes</taxon>
        <taxon>Diversisporales</taxon>
        <taxon>Gigasporaceae</taxon>
        <taxon>Gigaspora</taxon>
    </lineage>
</organism>
<gene>
    <name evidence="1" type="ORF">C2G38_2230928</name>
</gene>
<reference evidence="1 2" key="1">
    <citation type="submission" date="2018-06" db="EMBL/GenBank/DDBJ databases">
        <title>Comparative genomics reveals the genomic features of Rhizophagus irregularis, R. cerebriforme, R. diaphanum and Gigaspora rosea, and their symbiotic lifestyle signature.</title>
        <authorList>
            <person name="Morin E."/>
            <person name="San Clemente H."/>
            <person name="Chen E.C.H."/>
            <person name="De La Providencia I."/>
            <person name="Hainaut M."/>
            <person name="Kuo A."/>
            <person name="Kohler A."/>
            <person name="Murat C."/>
            <person name="Tang N."/>
            <person name="Roy S."/>
            <person name="Loubradou J."/>
            <person name="Henrissat B."/>
            <person name="Grigoriev I.V."/>
            <person name="Corradi N."/>
            <person name="Roux C."/>
            <person name="Martin F.M."/>
        </authorList>
    </citation>
    <scope>NUCLEOTIDE SEQUENCE [LARGE SCALE GENOMIC DNA]</scope>
    <source>
        <strain evidence="1 2">DAOM 194757</strain>
    </source>
</reference>
<dbReference type="AlphaFoldDB" id="A0A397U2W9"/>
<accession>A0A397U2W9</accession>
<dbReference type="STRING" id="44941.A0A397U2W9"/>
<comment type="caution">
    <text evidence="1">The sequence shown here is derived from an EMBL/GenBank/DDBJ whole genome shotgun (WGS) entry which is preliminary data.</text>
</comment>